<dbReference type="Pfam" id="PF00155">
    <property type="entry name" value="Aminotran_1_2"/>
    <property type="match status" value="1"/>
</dbReference>
<evidence type="ECO:0000256" key="2">
    <source>
        <dbReference type="ARBA" id="ARBA00022898"/>
    </source>
</evidence>
<dbReference type="PROSITE" id="PS50949">
    <property type="entry name" value="HTH_GNTR"/>
    <property type="match status" value="1"/>
</dbReference>
<evidence type="ECO:0000256" key="1">
    <source>
        <dbReference type="ARBA" id="ARBA00005384"/>
    </source>
</evidence>
<dbReference type="CDD" id="cd00609">
    <property type="entry name" value="AAT_like"/>
    <property type="match status" value="1"/>
</dbReference>
<dbReference type="PANTHER" id="PTHR46577:SF1">
    <property type="entry name" value="HTH-TYPE TRANSCRIPTIONAL REGULATORY PROTEIN GABR"/>
    <property type="match status" value="1"/>
</dbReference>
<dbReference type="Gene3D" id="1.10.10.10">
    <property type="entry name" value="Winged helix-like DNA-binding domain superfamily/Winged helix DNA-binding domain"/>
    <property type="match status" value="1"/>
</dbReference>
<dbReference type="InterPro" id="IPR036390">
    <property type="entry name" value="WH_DNA-bd_sf"/>
</dbReference>
<gene>
    <name evidence="7" type="ORF">GGQ68_001481</name>
</gene>
<evidence type="ECO:0000313" key="7">
    <source>
        <dbReference type="EMBL" id="MBB3985152.1"/>
    </source>
</evidence>
<dbReference type="InterPro" id="IPR015424">
    <property type="entry name" value="PyrdxlP-dep_Trfase"/>
</dbReference>
<dbReference type="Proteomes" id="UP000541426">
    <property type="component" value="Unassembled WGS sequence"/>
</dbReference>
<dbReference type="Pfam" id="PF00392">
    <property type="entry name" value="GntR"/>
    <property type="match status" value="1"/>
</dbReference>
<comment type="caution">
    <text evidence="7">The sequence shown here is derived from an EMBL/GenBank/DDBJ whole genome shotgun (WGS) entry which is preliminary data.</text>
</comment>
<dbReference type="EMBL" id="JACIEJ010000003">
    <property type="protein sequence ID" value="MBB3985152.1"/>
    <property type="molecule type" value="Genomic_DNA"/>
</dbReference>
<dbReference type="InterPro" id="IPR015422">
    <property type="entry name" value="PyrdxlP-dep_Trfase_small"/>
</dbReference>
<dbReference type="CDD" id="cd07377">
    <property type="entry name" value="WHTH_GntR"/>
    <property type="match status" value="1"/>
</dbReference>
<dbReference type="SUPFAM" id="SSF46785">
    <property type="entry name" value="Winged helix' DNA-binding domain"/>
    <property type="match status" value="1"/>
</dbReference>
<dbReference type="GO" id="GO:0003677">
    <property type="term" value="F:DNA binding"/>
    <property type="evidence" value="ECO:0007669"/>
    <property type="project" value="UniProtKB-KW"/>
</dbReference>
<protein>
    <submittedName>
        <fullName evidence="7">DNA-binding transcriptional MocR family regulator</fullName>
    </submittedName>
</protein>
<name>A0A7W6DQM0_9RHOB</name>
<dbReference type="Gene3D" id="3.40.640.10">
    <property type="entry name" value="Type I PLP-dependent aspartate aminotransferase-like (Major domain)"/>
    <property type="match status" value="1"/>
</dbReference>
<dbReference type="Gene3D" id="3.90.1150.10">
    <property type="entry name" value="Aspartate Aminotransferase, domain 1"/>
    <property type="match status" value="1"/>
</dbReference>
<keyword evidence="2" id="KW-0663">Pyridoxal phosphate</keyword>
<dbReference type="SMART" id="SM00345">
    <property type="entry name" value="HTH_GNTR"/>
    <property type="match status" value="1"/>
</dbReference>
<keyword evidence="8" id="KW-1185">Reference proteome</keyword>
<feature type="domain" description="HTH gntR-type" evidence="6">
    <location>
        <begin position="24"/>
        <end position="92"/>
    </location>
</feature>
<dbReference type="InterPro" id="IPR051446">
    <property type="entry name" value="HTH_trans_reg/aminotransferase"/>
</dbReference>
<dbReference type="RefSeq" id="WP_183964952.1">
    <property type="nucleotide sequence ID" value="NZ_BAABBZ010000059.1"/>
</dbReference>
<dbReference type="GO" id="GO:0030170">
    <property type="term" value="F:pyridoxal phosphate binding"/>
    <property type="evidence" value="ECO:0007669"/>
    <property type="project" value="InterPro"/>
</dbReference>
<organism evidence="7 8">
    <name type="scientific">Sagittula marina</name>
    <dbReference type="NCBI Taxonomy" id="943940"/>
    <lineage>
        <taxon>Bacteria</taxon>
        <taxon>Pseudomonadati</taxon>
        <taxon>Pseudomonadota</taxon>
        <taxon>Alphaproteobacteria</taxon>
        <taxon>Rhodobacterales</taxon>
        <taxon>Roseobacteraceae</taxon>
        <taxon>Sagittula</taxon>
    </lineage>
</organism>
<evidence type="ECO:0000256" key="3">
    <source>
        <dbReference type="ARBA" id="ARBA00023015"/>
    </source>
</evidence>
<proteinExistence type="inferred from homology"/>
<comment type="similarity">
    <text evidence="1">In the C-terminal section; belongs to the class-I pyridoxal-phosphate-dependent aminotransferase family.</text>
</comment>
<evidence type="ECO:0000256" key="5">
    <source>
        <dbReference type="ARBA" id="ARBA00023163"/>
    </source>
</evidence>
<dbReference type="InterPro" id="IPR015421">
    <property type="entry name" value="PyrdxlP-dep_Trfase_major"/>
</dbReference>
<keyword evidence="3" id="KW-0805">Transcription regulation</keyword>
<evidence type="ECO:0000256" key="4">
    <source>
        <dbReference type="ARBA" id="ARBA00023125"/>
    </source>
</evidence>
<evidence type="ECO:0000259" key="6">
    <source>
        <dbReference type="PROSITE" id="PS50949"/>
    </source>
</evidence>
<dbReference type="GO" id="GO:0003700">
    <property type="term" value="F:DNA-binding transcription factor activity"/>
    <property type="evidence" value="ECO:0007669"/>
    <property type="project" value="InterPro"/>
</dbReference>
<dbReference type="PANTHER" id="PTHR46577">
    <property type="entry name" value="HTH-TYPE TRANSCRIPTIONAL REGULATORY PROTEIN GABR"/>
    <property type="match status" value="1"/>
</dbReference>
<dbReference type="InterPro" id="IPR000524">
    <property type="entry name" value="Tscrpt_reg_HTH_GntR"/>
</dbReference>
<keyword evidence="5" id="KW-0804">Transcription</keyword>
<dbReference type="SUPFAM" id="SSF53383">
    <property type="entry name" value="PLP-dependent transferases"/>
    <property type="match status" value="1"/>
</dbReference>
<reference evidence="7 8" key="1">
    <citation type="submission" date="2020-08" db="EMBL/GenBank/DDBJ databases">
        <title>Genomic Encyclopedia of Type Strains, Phase IV (KMG-IV): sequencing the most valuable type-strain genomes for metagenomic binning, comparative biology and taxonomic classification.</title>
        <authorList>
            <person name="Goeker M."/>
        </authorList>
    </citation>
    <scope>NUCLEOTIDE SEQUENCE [LARGE SCALE GENOMIC DNA]</scope>
    <source>
        <strain evidence="7 8">DSM 102235</strain>
    </source>
</reference>
<dbReference type="InterPro" id="IPR036388">
    <property type="entry name" value="WH-like_DNA-bd_sf"/>
</dbReference>
<evidence type="ECO:0000313" key="8">
    <source>
        <dbReference type="Proteomes" id="UP000541426"/>
    </source>
</evidence>
<accession>A0A7W6DQM0</accession>
<dbReference type="AlphaFoldDB" id="A0A7W6DQM0"/>
<keyword evidence="4 7" id="KW-0238">DNA-binding</keyword>
<dbReference type="InterPro" id="IPR004839">
    <property type="entry name" value="Aminotransferase_I/II_large"/>
</dbReference>
<sequence length="476" mass="51972">MNVLVEENIVLDTIQTGFAAHADGPKYRAVCHALRDAVEQGALQVGDRLPPVRELAWQLRITPGTVARAYTILTDEGLLRAEVGRGTFVADRSTVETEYANVPLVKYLPQASDITNLYYSRPPDVGQVALLQDAMRCLGQLPAQALLEYPSSERFGPTRAAALRWMADAVLGPATETDVVLSHGGQSGVMMVMQTVLRGPAPVVLVEELSYPGFRRAAELARAKVVTVPMDAQGLIPEALDELVQKHDAQLLCTSAEVHNPTSIFTPQSRREAIANVAAKRGLAVMEDDCYRLAPSRAPTYRALLPDLGWYVSSISKTLAPSLRVGFVVAPQSQAAALRRTAEHGFFGLAVPLAMLTADLLTRPETVQTVERLREETARYVRCAVNLLGGFDVSYSEDVPFLWLKLPERWRVGAFVQAAEAAGITLRGAEHFVPRDGIVPQAVRISVNAHIPLEDFERAILRIRHLLDTPPEGLAV</sequence>